<organism evidence="2 3">
    <name type="scientific">Alishewanella maricola</name>
    <dbReference type="NCBI Taxonomy" id="2795740"/>
    <lineage>
        <taxon>Bacteria</taxon>
        <taxon>Pseudomonadati</taxon>
        <taxon>Pseudomonadota</taxon>
        <taxon>Gammaproteobacteria</taxon>
        <taxon>Alteromonadales</taxon>
        <taxon>Alteromonadaceae</taxon>
        <taxon>Alishewanella</taxon>
    </lineage>
</organism>
<name>A0ABS8C7R8_9ALTE</name>
<dbReference type="InterPro" id="IPR021561">
    <property type="entry name" value="AbiEi_3"/>
</dbReference>
<dbReference type="Proteomes" id="UP000633814">
    <property type="component" value="Unassembled WGS sequence"/>
</dbReference>
<feature type="domain" description="Transcriptional regulator AbiEi antitoxin N-terminal" evidence="1">
    <location>
        <begin position="9"/>
        <end position="93"/>
    </location>
</feature>
<dbReference type="Pfam" id="PF17194">
    <property type="entry name" value="AbiEi_3_N"/>
    <property type="match status" value="1"/>
</dbReference>
<sequence length="256" mass="29097">MLNIEARRQLKALLPVGMLATKPWLEAQGFNLHFLDNAVRSSTLTPLTPGVYLREGIVSWQGVVASLQRMTDTPVHVGALSALELEGVAHYLAGSTSPRITLCSAKALPRWLNRIAVSAEFEWQGTRRLWAENVMSDTYFIREHSWQVSLPALYYSCPEKAILELLLQVPDAISFEHVDQLMQGMHNLSPRKLDKLLRGCINVKVKRLFFWLAHRHQHAWLKHLSSENYALGTGKRMIAKGGRYESTWQITVPKEM</sequence>
<dbReference type="RefSeq" id="WP_226752442.1">
    <property type="nucleotide sequence ID" value="NZ_JAEINI020000025.1"/>
</dbReference>
<protein>
    <submittedName>
        <fullName evidence="2">Type IV toxin-antitoxin system AbiEi family antitoxin</fullName>
    </submittedName>
</protein>
<dbReference type="EMBL" id="JAEINI020000025">
    <property type="protein sequence ID" value="MCB5228389.1"/>
    <property type="molecule type" value="Genomic_DNA"/>
</dbReference>
<evidence type="ECO:0000313" key="3">
    <source>
        <dbReference type="Proteomes" id="UP000633814"/>
    </source>
</evidence>
<accession>A0ABS8C7R8</accession>
<reference evidence="2 3" key="1">
    <citation type="submission" date="2021-10" db="EMBL/GenBank/DDBJ databases">
        <title>Alishewanella koreense sp. nov. isolated from seawater of southwestern coast in South Korea and the proposal for the reclassification of Rheinheimera perlucida and Rheinheimera tuosuensis as Arsukibacterium perlucida and Arsukibacterium tuosuensis.</title>
        <authorList>
            <person name="Kim K.H."/>
            <person name="Ruan W."/>
            <person name="Kim K.R."/>
            <person name="Baek J.H."/>
            <person name="Jeon C.O."/>
        </authorList>
    </citation>
    <scope>NUCLEOTIDE SEQUENCE [LARGE SCALE GENOMIC DNA]</scope>
    <source>
        <strain evidence="2 3">16-MA</strain>
    </source>
</reference>
<proteinExistence type="predicted"/>
<gene>
    <name evidence="2" type="ORF">JAO78_016410</name>
</gene>
<comment type="caution">
    <text evidence="2">The sequence shown here is derived from an EMBL/GenBank/DDBJ whole genome shotgun (WGS) entry which is preliminary data.</text>
</comment>
<dbReference type="InterPro" id="IPR033455">
    <property type="entry name" value="AbiEi_3_N"/>
</dbReference>
<evidence type="ECO:0000259" key="1">
    <source>
        <dbReference type="Pfam" id="PF17194"/>
    </source>
</evidence>
<keyword evidence="3" id="KW-1185">Reference proteome</keyword>
<evidence type="ECO:0000313" key="2">
    <source>
        <dbReference type="EMBL" id="MCB5228389.1"/>
    </source>
</evidence>
<dbReference type="Pfam" id="PF11459">
    <property type="entry name" value="AbiEi_3"/>
    <property type="match status" value="1"/>
</dbReference>